<comment type="similarity">
    <text evidence="1">Belongs to the PPR family. PCMP-H subfamily.</text>
</comment>
<dbReference type="InterPro" id="IPR046960">
    <property type="entry name" value="PPR_At4g14850-like_plant"/>
</dbReference>
<proteinExistence type="inferred from homology"/>
<dbReference type="AlphaFoldDB" id="A0A9Q1KDK7"/>
<sequence>MRGMFDSIPRRDGISWNAFISGYVNSGRFDDAVRAYRSMLEEGTMNLNRITFSTMLILSSDMDCVDLGRQLHGQIARLGFLSYMFVANPLLDMYSKLGFVYDAKQVFQEAPERNLVMYNTMIAGFSRCGMFRDSWLLLHSMPERDSITWTSMITGLMQIGRDREAVFLLREMRLEGYFMDQFTFGSVLAACGRLGALKEGSQLHACIIKTGYQDNVFVGSALIDMYSKCDSIKYAEKVFQHMTHKNTVSWTAMLVGYSQNGLSEEAIKLFCGMQENSIVPDDVTLGSAVSSCADLASLEEGAQFHGQALVSGLISSTPVSNSLITLYGRCGIIEDSLKMFKEMKVRDEISWTALISCYAQFGKAKETIHLFEEMLSHGLKSDEATFVGVLSACSRAGLVEKGQLYFDSMVNEHGITATPDHYTCMIDLFSRAGRLEEAKDFISKMPFVPDAVGWGTLLSSCRKYGNMEIAKWAADSFFELHPQHPAAYILLSSIYAAQGDWDRVAQLRKGMRDKGVRKETGYSWIKFKNKVHIFSADDQSSPYLDQIYAHSEQLNLKMIREGYKPDLSSVLQDVEDSEKIRMLKHHSERLAIVFGLMFIPPGLPIRVKWNMLMWRFLVIGFMRNYLSKSAIQDSKISMQSNTC</sequence>
<dbReference type="OrthoDB" id="185373at2759"/>
<evidence type="ECO:0000313" key="5">
    <source>
        <dbReference type="EMBL" id="KAJ8440916.1"/>
    </source>
</evidence>
<dbReference type="InterPro" id="IPR002885">
    <property type="entry name" value="PPR_rpt"/>
</dbReference>
<comment type="caution">
    <text evidence="5">The sequence shown here is derived from an EMBL/GenBank/DDBJ whole genome shotgun (WGS) entry which is preliminary data.</text>
</comment>
<feature type="repeat" description="PPR" evidence="3">
    <location>
        <begin position="12"/>
        <end position="46"/>
    </location>
</feature>
<evidence type="ECO:0000256" key="2">
    <source>
        <dbReference type="ARBA" id="ARBA00022737"/>
    </source>
</evidence>
<dbReference type="InterPro" id="IPR046848">
    <property type="entry name" value="E_motif"/>
</dbReference>
<evidence type="ECO:0000256" key="3">
    <source>
        <dbReference type="PROSITE-ProRule" id="PRU00708"/>
    </source>
</evidence>
<dbReference type="Pfam" id="PF20431">
    <property type="entry name" value="E_motif"/>
    <property type="match status" value="1"/>
</dbReference>
<dbReference type="PROSITE" id="PS51375">
    <property type="entry name" value="PPR"/>
    <property type="match status" value="5"/>
</dbReference>
<dbReference type="SUPFAM" id="SSF48452">
    <property type="entry name" value="TPR-like"/>
    <property type="match status" value="1"/>
</dbReference>
<accession>A0A9Q1KDK7</accession>
<dbReference type="GO" id="GO:0008270">
    <property type="term" value="F:zinc ion binding"/>
    <property type="evidence" value="ECO:0007669"/>
    <property type="project" value="InterPro"/>
</dbReference>
<evidence type="ECO:0000259" key="4">
    <source>
        <dbReference type="Pfam" id="PF14432"/>
    </source>
</evidence>
<dbReference type="Gene3D" id="1.25.40.10">
    <property type="entry name" value="Tetratricopeptide repeat domain"/>
    <property type="match status" value="5"/>
</dbReference>
<dbReference type="FunFam" id="1.25.40.10:FF:000366">
    <property type="entry name" value="Pentatricopeptide (PPR) repeat-containing protein"/>
    <property type="match status" value="1"/>
</dbReference>
<evidence type="ECO:0000256" key="1">
    <source>
        <dbReference type="ARBA" id="ARBA00006643"/>
    </source>
</evidence>
<reference evidence="5" key="1">
    <citation type="submission" date="2022-04" db="EMBL/GenBank/DDBJ databases">
        <title>Carnegiea gigantea Genome sequencing and assembly v2.</title>
        <authorList>
            <person name="Copetti D."/>
            <person name="Sanderson M.J."/>
            <person name="Burquez A."/>
            <person name="Wojciechowski M.F."/>
        </authorList>
    </citation>
    <scope>NUCLEOTIDE SEQUENCE</scope>
    <source>
        <strain evidence="5">SGP5-SGP5p</strain>
        <tissue evidence="5">Aerial part</tissue>
    </source>
</reference>
<keyword evidence="2" id="KW-0677">Repeat</keyword>
<feature type="repeat" description="PPR" evidence="3">
    <location>
        <begin position="114"/>
        <end position="144"/>
    </location>
</feature>
<keyword evidence="6" id="KW-1185">Reference proteome</keyword>
<dbReference type="Pfam" id="PF13041">
    <property type="entry name" value="PPR_2"/>
    <property type="match status" value="2"/>
</dbReference>
<feature type="domain" description="DYW" evidence="4">
    <location>
        <begin position="562"/>
        <end position="611"/>
    </location>
</feature>
<dbReference type="NCBIfam" id="TIGR00756">
    <property type="entry name" value="PPR"/>
    <property type="match status" value="6"/>
</dbReference>
<dbReference type="InterPro" id="IPR011990">
    <property type="entry name" value="TPR-like_helical_dom_sf"/>
</dbReference>
<dbReference type="Pfam" id="PF01535">
    <property type="entry name" value="PPR"/>
    <property type="match status" value="6"/>
</dbReference>
<feature type="repeat" description="PPR" evidence="3">
    <location>
        <begin position="246"/>
        <end position="280"/>
    </location>
</feature>
<dbReference type="PANTHER" id="PTHR47926:SF511">
    <property type="entry name" value="PENTATRICOPEPTIDE REPEAT-CONTAINING PROTEIN"/>
    <property type="match status" value="1"/>
</dbReference>
<feature type="repeat" description="PPR" evidence="3">
    <location>
        <begin position="145"/>
        <end position="179"/>
    </location>
</feature>
<name>A0A9Q1KDK7_9CARY</name>
<dbReference type="InterPro" id="IPR032867">
    <property type="entry name" value="DYW_dom"/>
</dbReference>
<dbReference type="PANTHER" id="PTHR47926">
    <property type="entry name" value="PENTATRICOPEPTIDE REPEAT-CONTAINING PROTEIN"/>
    <property type="match status" value="1"/>
</dbReference>
<gene>
    <name evidence="5" type="ORF">Cgig2_022772</name>
</gene>
<dbReference type="GO" id="GO:0003723">
    <property type="term" value="F:RNA binding"/>
    <property type="evidence" value="ECO:0007669"/>
    <property type="project" value="InterPro"/>
</dbReference>
<feature type="repeat" description="PPR" evidence="3">
    <location>
        <begin position="347"/>
        <end position="381"/>
    </location>
</feature>
<dbReference type="GO" id="GO:0009451">
    <property type="term" value="P:RNA modification"/>
    <property type="evidence" value="ECO:0007669"/>
    <property type="project" value="InterPro"/>
</dbReference>
<dbReference type="EMBL" id="JAKOGI010000182">
    <property type="protein sequence ID" value="KAJ8440916.1"/>
    <property type="molecule type" value="Genomic_DNA"/>
</dbReference>
<dbReference type="FunFam" id="1.25.40.10:FF:000031">
    <property type="entry name" value="Pentatricopeptide repeat-containing protein mitochondrial"/>
    <property type="match status" value="1"/>
</dbReference>
<dbReference type="Pfam" id="PF14432">
    <property type="entry name" value="DYW_deaminase"/>
    <property type="match status" value="1"/>
</dbReference>
<dbReference type="Proteomes" id="UP001153076">
    <property type="component" value="Unassembled WGS sequence"/>
</dbReference>
<evidence type="ECO:0000313" key="6">
    <source>
        <dbReference type="Proteomes" id="UP001153076"/>
    </source>
</evidence>
<protein>
    <recommendedName>
        <fullName evidence="4">DYW domain-containing protein</fullName>
    </recommendedName>
</protein>
<organism evidence="5 6">
    <name type="scientific">Carnegiea gigantea</name>
    <dbReference type="NCBI Taxonomy" id="171969"/>
    <lineage>
        <taxon>Eukaryota</taxon>
        <taxon>Viridiplantae</taxon>
        <taxon>Streptophyta</taxon>
        <taxon>Embryophyta</taxon>
        <taxon>Tracheophyta</taxon>
        <taxon>Spermatophyta</taxon>
        <taxon>Magnoliopsida</taxon>
        <taxon>eudicotyledons</taxon>
        <taxon>Gunneridae</taxon>
        <taxon>Pentapetalae</taxon>
        <taxon>Caryophyllales</taxon>
        <taxon>Cactineae</taxon>
        <taxon>Cactaceae</taxon>
        <taxon>Cactoideae</taxon>
        <taxon>Echinocereeae</taxon>
        <taxon>Carnegiea</taxon>
    </lineage>
</organism>
<dbReference type="FunFam" id="1.25.40.10:FF:000284">
    <property type="entry name" value="Pentatricopeptide repeat-containing protein"/>
    <property type="match status" value="1"/>
</dbReference>